<sequence length="405" mass="43043" precursor="true">MKLAPFALLTTLASATAVHAQTNLGAQAPEASLPFTVTQVATFNQPWRVAFLPDGRMLITEKPGALWLVTQAGAKTAVAHVPPVLAEGQGGLLGIFLSPRYATDHAVYLTYAEPGGGGSSLALARATLSLKGDKPSLDGLKVIWRDGGRGDGGQFGAQVAFSPDGKFLYLTVGERQRFTPAQDPNSPLGKILRLTLDGKPAPGNPMAGKTGAASVPIIDPPTDTEAAKTAPVVRTYTFPGPNLTPAETWSTGHRTPYGLAFAPDGRLWEVEHGPRGGDELNLIQPGKNYGWPLVSYAVNYNGVPIPSPDTRPDLEKPVLYWTPVIAPGNLMFYHGKMFPQWEGSAFVSGLGSKSLNRIVVNGATATGAERWKLGHRIRDVEVAPDGALWLLEDSTKGGLFRLTPK</sequence>
<feature type="chain" id="PRO_5004347531" evidence="1">
    <location>
        <begin position="21"/>
        <end position="405"/>
    </location>
</feature>
<dbReference type="PANTHER" id="PTHR19328">
    <property type="entry name" value="HEDGEHOG-INTERACTING PROTEIN"/>
    <property type="match status" value="1"/>
</dbReference>
<dbReference type="STRING" id="1292034.OR37_00670"/>
<dbReference type="InterPro" id="IPR011042">
    <property type="entry name" value="6-blade_b-propeller_TolB-like"/>
</dbReference>
<feature type="domain" description="Glucose/Sorbosone dehydrogenase" evidence="2">
    <location>
        <begin position="245"/>
        <end position="401"/>
    </location>
</feature>
<gene>
    <name evidence="3" type="ORF">OR37_00670</name>
</gene>
<dbReference type="PANTHER" id="PTHR19328:SF75">
    <property type="entry name" value="ALDOSE SUGAR DEHYDROGENASE YLII"/>
    <property type="match status" value="1"/>
</dbReference>
<dbReference type="SUPFAM" id="SSF50952">
    <property type="entry name" value="Soluble quinoprotein glucose dehydrogenase"/>
    <property type="match status" value="1"/>
</dbReference>
<feature type="signal peptide" evidence="1">
    <location>
        <begin position="1"/>
        <end position="20"/>
    </location>
</feature>
<dbReference type="AlphaFoldDB" id="R0D4N6"/>
<evidence type="ECO:0000259" key="2">
    <source>
        <dbReference type="Pfam" id="PF07995"/>
    </source>
</evidence>
<name>R0D4N6_CAUVI</name>
<dbReference type="Pfam" id="PF07995">
    <property type="entry name" value="GSDH"/>
    <property type="match status" value="2"/>
</dbReference>
<comment type="caution">
    <text evidence="3">The sequence shown here is derived from an EMBL/GenBank/DDBJ whole genome shotgun (WGS) entry which is preliminary data.</text>
</comment>
<reference evidence="3 4" key="1">
    <citation type="journal article" date="2013" name="Genome Announc.">
        <title>Draft Genome Sequence for Caulobacter sp. Strain OR37, a Bacterium Tolerant to Heavy Metals.</title>
        <authorList>
            <person name="Utturkar S.M."/>
            <person name="Bollmann A."/>
            <person name="Brzoska R.M."/>
            <person name="Klingeman D.M."/>
            <person name="Epstein S.E."/>
            <person name="Palumbo A.V."/>
            <person name="Brown S.D."/>
        </authorList>
    </citation>
    <scope>NUCLEOTIDE SEQUENCE [LARGE SCALE GENOMIC DNA]</scope>
    <source>
        <strain evidence="3 4">OR37</strain>
    </source>
</reference>
<dbReference type="Gene3D" id="2.120.10.30">
    <property type="entry name" value="TolB, C-terminal domain"/>
    <property type="match status" value="1"/>
</dbReference>
<dbReference type="RefSeq" id="WP_004615785.1">
    <property type="nucleotide sequence ID" value="NZ_APMP01000002.1"/>
</dbReference>
<dbReference type="eggNOG" id="COG2133">
    <property type="taxonomic scope" value="Bacteria"/>
</dbReference>
<evidence type="ECO:0000313" key="4">
    <source>
        <dbReference type="Proteomes" id="UP000013063"/>
    </source>
</evidence>
<feature type="domain" description="Glucose/Sorbosone dehydrogenase" evidence="2">
    <location>
        <begin position="43"/>
        <end position="213"/>
    </location>
</feature>
<dbReference type="Proteomes" id="UP000013063">
    <property type="component" value="Unassembled WGS sequence"/>
</dbReference>
<dbReference type="OrthoDB" id="9770043at2"/>
<keyword evidence="4" id="KW-1185">Reference proteome</keyword>
<evidence type="ECO:0000313" key="3">
    <source>
        <dbReference type="EMBL" id="ENZ83370.1"/>
    </source>
</evidence>
<accession>R0D4N6</accession>
<dbReference type="InterPro" id="IPR011041">
    <property type="entry name" value="Quinoprot_gluc/sorb_DH_b-prop"/>
</dbReference>
<protein>
    <submittedName>
        <fullName evidence="3">Glucose/sorbosone dehydrogenase</fullName>
    </submittedName>
</protein>
<keyword evidence="1" id="KW-0732">Signal</keyword>
<dbReference type="InterPro" id="IPR012938">
    <property type="entry name" value="Glc/Sorbosone_DH"/>
</dbReference>
<organism evidence="3 4">
    <name type="scientific">Caulobacter vibrioides OR37</name>
    <dbReference type="NCBI Taxonomy" id="1292034"/>
    <lineage>
        <taxon>Bacteria</taxon>
        <taxon>Pseudomonadati</taxon>
        <taxon>Pseudomonadota</taxon>
        <taxon>Alphaproteobacteria</taxon>
        <taxon>Caulobacterales</taxon>
        <taxon>Caulobacteraceae</taxon>
        <taxon>Caulobacter</taxon>
    </lineage>
</organism>
<dbReference type="EMBL" id="APMP01000002">
    <property type="protein sequence ID" value="ENZ83370.1"/>
    <property type="molecule type" value="Genomic_DNA"/>
</dbReference>
<proteinExistence type="predicted"/>
<evidence type="ECO:0000256" key="1">
    <source>
        <dbReference type="SAM" id="SignalP"/>
    </source>
</evidence>
<dbReference type="PATRIC" id="fig|1292034.3.peg.667"/>